<dbReference type="EMBL" id="RDQH01000337">
    <property type="protein sequence ID" value="RXH85205.1"/>
    <property type="molecule type" value="Genomic_DNA"/>
</dbReference>
<evidence type="ECO:0000313" key="2">
    <source>
        <dbReference type="Proteomes" id="UP000290289"/>
    </source>
</evidence>
<accession>A0A498ISS2</accession>
<protein>
    <submittedName>
        <fullName evidence="1">Uncharacterized protein</fullName>
    </submittedName>
</protein>
<reference evidence="1 2" key="1">
    <citation type="submission" date="2018-10" db="EMBL/GenBank/DDBJ databases">
        <title>A high-quality apple genome assembly.</title>
        <authorList>
            <person name="Hu J."/>
        </authorList>
    </citation>
    <scope>NUCLEOTIDE SEQUENCE [LARGE SCALE GENOMIC DNA]</scope>
    <source>
        <strain evidence="2">cv. HFTH1</strain>
        <tissue evidence="1">Young leaf</tissue>
    </source>
</reference>
<comment type="caution">
    <text evidence="1">The sequence shown here is derived from an EMBL/GenBank/DDBJ whole genome shotgun (WGS) entry which is preliminary data.</text>
</comment>
<evidence type="ECO:0000313" key="1">
    <source>
        <dbReference type="EMBL" id="RXH85205.1"/>
    </source>
</evidence>
<name>A0A498ISS2_MALDO</name>
<dbReference type="Proteomes" id="UP000290289">
    <property type="component" value="Chromosome 11"/>
</dbReference>
<organism evidence="1 2">
    <name type="scientific">Malus domestica</name>
    <name type="common">Apple</name>
    <name type="synonym">Pyrus malus</name>
    <dbReference type="NCBI Taxonomy" id="3750"/>
    <lineage>
        <taxon>Eukaryota</taxon>
        <taxon>Viridiplantae</taxon>
        <taxon>Streptophyta</taxon>
        <taxon>Embryophyta</taxon>
        <taxon>Tracheophyta</taxon>
        <taxon>Spermatophyta</taxon>
        <taxon>Magnoliopsida</taxon>
        <taxon>eudicotyledons</taxon>
        <taxon>Gunneridae</taxon>
        <taxon>Pentapetalae</taxon>
        <taxon>rosids</taxon>
        <taxon>fabids</taxon>
        <taxon>Rosales</taxon>
        <taxon>Rosaceae</taxon>
        <taxon>Amygdaloideae</taxon>
        <taxon>Maleae</taxon>
        <taxon>Malus</taxon>
    </lineage>
</organism>
<dbReference type="AlphaFoldDB" id="A0A498ISS2"/>
<keyword evidence="2" id="KW-1185">Reference proteome</keyword>
<sequence>MGYKIQVVASAIASPIHRKNEKGGRSILVFIGFYGLTPPHMVRGVRDFKMVVVASKNSTEVGRNRRKKMGCREGQLGLELGWSFWAFLGQFPPMETS</sequence>
<gene>
    <name evidence="1" type="ORF">DVH24_041973</name>
</gene>
<proteinExistence type="predicted"/>